<keyword evidence="3" id="KW-1185">Reference proteome</keyword>
<gene>
    <name evidence="2" type="ORF">BGW36DRAFT_23427</name>
</gene>
<dbReference type="GeneID" id="70240294"/>
<dbReference type="AlphaFoldDB" id="A0AAD4PUT4"/>
<evidence type="ECO:0000313" key="3">
    <source>
        <dbReference type="Proteomes" id="UP001201262"/>
    </source>
</evidence>
<name>A0AAD4PUT4_9EURO</name>
<dbReference type="EMBL" id="JAJTJA010000010">
    <property type="protein sequence ID" value="KAH8692624.1"/>
    <property type="molecule type" value="Genomic_DNA"/>
</dbReference>
<feature type="transmembrane region" description="Helical" evidence="1">
    <location>
        <begin position="47"/>
        <end position="65"/>
    </location>
</feature>
<sequence length="418" mass="48010">MDPTKSFQESTRDIINLIIASFHSSIESIPSIEQIKTNVTEMDRTQVAIVVAVATILLSQLVFKFRNFKSVRKSRFLDSPGFPLPEAAENFNLATQEPLKFRPFRPKYHLTMGLETLNPSELIPMDMTYKERIRYRRKLLREHHDIVVAIHDESDKRIVGAISELYRYIMSTYLPVRYPTMFRLHETAFESGKAYMLENLVMNELYPSEVTKFTSPLRALEILLKTVDEDFLILLPEDEADEKSKYRLVAYETCYPAGFNPRKKLGNRLAKIHEPVPGYAEKLEKSVDRYFESLEVGKYVRRVNWSISTNTELFAAFGGLHSNAAEKEEKIKEGELDIETTLLRCERQTLHRLPTSKALVFGFHTYTYPLSQIKEEGLGEDLAVAIDGLKEGSSPAIHGYKRGPVWADAVKAYLRSKN</sequence>
<keyword evidence="1" id="KW-1133">Transmembrane helix</keyword>
<proteinExistence type="predicted"/>
<dbReference type="Pfam" id="PF11927">
    <property type="entry name" value="HODM_asu-like"/>
    <property type="match status" value="1"/>
</dbReference>
<evidence type="ECO:0000256" key="1">
    <source>
        <dbReference type="SAM" id="Phobius"/>
    </source>
</evidence>
<accession>A0AAD4PUT4</accession>
<protein>
    <submittedName>
        <fullName evidence="2">Uncharacterized protein</fullName>
    </submittedName>
</protein>
<keyword evidence="1" id="KW-0812">Transmembrane</keyword>
<evidence type="ECO:0000313" key="2">
    <source>
        <dbReference type="EMBL" id="KAH8692624.1"/>
    </source>
</evidence>
<reference evidence="2" key="1">
    <citation type="submission" date="2021-12" db="EMBL/GenBank/DDBJ databases">
        <title>Convergent genome expansion in fungi linked to evolution of root-endophyte symbiosis.</title>
        <authorList>
            <consortium name="DOE Joint Genome Institute"/>
            <person name="Ke Y.-H."/>
            <person name="Bonito G."/>
            <person name="Liao H.-L."/>
            <person name="Looney B."/>
            <person name="Rojas-Flechas A."/>
            <person name="Nash J."/>
            <person name="Hameed K."/>
            <person name="Schadt C."/>
            <person name="Martin F."/>
            <person name="Crous P.W."/>
            <person name="Miettinen O."/>
            <person name="Magnuson J.K."/>
            <person name="Labbe J."/>
            <person name="Jacobson D."/>
            <person name="Doktycz M.J."/>
            <person name="Veneault-Fourrey C."/>
            <person name="Kuo A."/>
            <person name="Mondo S."/>
            <person name="Calhoun S."/>
            <person name="Riley R."/>
            <person name="Ohm R."/>
            <person name="LaButti K."/>
            <person name="Andreopoulos B."/>
            <person name="Pangilinan J."/>
            <person name="Nolan M."/>
            <person name="Tritt A."/>
            <person name="Clum A."/>
            <person name="Lipzen A."/>
            <person name="Daum C."/>
            <person name="Barry K."/>
            <person name="Grigoriev I.V."/>
            <person name="Vilgalys R."/>
        </authorList>
    </citation>
    <scope>NUCLEOTIDE SEQUENCE</scope>
    <source>
        <strain evidence="2">PMI_201</strain>
    </source>
</reference>
<keyword evidence="1" id="KW-0472">Membrane</keyword>
<dbReference type="Proteomes" id="UP001201262">
    <property type="component" value="Unassembled WGS sequence"/>
</dbReference>
<organism evidence="2 3">
    <name type="scientific">Talaromyces proteolyticus</name>
    <dbReference type="NCBI Taxonomy" id="1131652"/>
    <lineage>
        <taxon>Eukaryota</taxon>
        <taxon>Fungi</taxon>
        <taxon>Dikarya</taxon>
        <taxon>Ascomycota</taxon>
        <taxon>Pezizomycotina</taxon>
        <taxon>Eurotiomycetes</taxon>
        <taxon>Eurotiomycetidae</taxon>
        <taxon>Eurotiales</taxon>
        <taxon>Trichocomaceae</taxon>
        <taxon>Talaromyces</taxon>
        <taxon>Talaromyces sect. Bacilispori</taxon>
    </lineage>
</organism>
<dbReference type="InterPro" id="IPR021848">
    <property type="entry name" value="HODM_asu-like"/>
</dbReference>
<comment type="caution">
    <text evidence="2">The sequence shown here is derived from an EMBL/GenBank/DDBJ whole genome shotgun (WGS) entry which is preliminary data.</text>
</comment>
<dbReference type="RefSeq" id="XP_046068497.1">
    <property type="nucleotide sequence ID" value="XM_046210007.1"/>
</dbReference>